<dbReference type="Proteomes" id="UP000085678">
    <property type="component" value="Unplaced"/>
</dbReference>
<name>A0A1S3KFR3_LINAN</name>
<dbReference type="OMA" id="DDTVYAC"/>
<accession>A0A1S3KFR3</accession>
<organism evidence="3 4">
    <name type="scientific">Lingula anatina</name>
    <name type="common">Brachiopod</name>
    <name type="synonym">Lingula unguis</name>
    <dbReference type="NCBI Taxonomy" id="7574"/>
    <lineage>
        <taxon>Eukaryota</taxon>
        <taxon>Metazoa</taxon>
        <taxon>Spiralia</taxon>
        <taxon>Lophotrochozoa</taxon>
        <taxon>Brachiopoda</taxon>
        <taxon>Linguliformea</taxon>
        <taxon>Lingulata</taxon>
        <taxon>Lingulida</taxon>
        <taxon>Linguloidea</taxon>
        <taxon>Lingulidae</taxon>
        <taxon>Lingula</taxon>
    </lineage>
</organism>
<dbReference type="KEGG" id="lak:106181594"/>
<gene>
    <name evidence="4" type="primary">LOC106181594</name>
</gene>
<dbReference type="PANTHER" id="PTHR13847">
    <property type="entry name" value="SARCOSINE DEHYDROGENASE-RELATED"/>
    <property type="match status" value="1"/>
</dbReference>
<evidence type="ECO:0000313" key="3">
    <source>
        <dbReference type="Proteomes" id="UP000085678"/>
    </source>
</evidence>
<dbReference type="InParanoid" id="A0A1S3KFR3"/>
<keyword evidence="3" id="KW-1185">Reference proteome</keyword>
<dbReference type="AlphaFoldDB" id="A0A1S3KFR3"/>
<dbReference type="PANTHER" id="PTHR13847:SF150">
    <property type="entry name" value="OXIDOREDUCTASE TDA3-RELATED"/>
    <property type="match status" value="1"/>
</dbReference>
<sequence>MAEGGKKSTSDLRVVICGGGIIGVSIAYYLAEKGVAATIIERRSVACAASGRAGGFLAKNWCDHNELGHLARKSFEMHKELAEKFGASKIDYRLLDTFQVDSLEGFHSDSDSGKPDWIDGCVTSVATLGNTSTTAQVHPYKLTHAMLEEAQKKGVKLIKGAVEGIKSTHDKRPKVQGVKIADQEEPIPCDIVVIAMGPWSHMASQWFARLPKVKGHRAHSIMVKPPTPFPAHACFIEHRLKNGITRSPEIYCRPDGEVYICGLGDDPELPDNPEDVKPDPETGEKLLGIVGEISTKLGQADIQRKSACFYPVSPDGTPLIGKITTAEGAYIATGHSCWGILNAPVTGAAMAELIVDGQASIVDLKEFSPKRFWEMGWY</sequence>
<reference evidence="4" key="1">
    <citation type="submission" date="2025-08" db="UniProtKB">
        <authorList>
            <consortium name="RefSeq"/>
        </authorList>
    </citation>
    <scope>IDENTIFICATION</scope>
    <source>
        <tissue evidence="4">Gonads</tissue>
    </source>
</reference>
<evidence type="ECO:0000256" key="1">
    <source>
        <dbReference type="SAM" id="Phobius"/>
    </source>
</evidence>
<dbReference type="GeneID" id="106181594"/>
<dbReference type="GO" id="GO:0005737">
    <property type="term" value="C:cytoplasm"/>
    <property type="evidence" value="ECO:0007669"/>
    <property type="project" value="TreeGrafter"/>
</dbReference>
<feature type="transmembrane region" description="Helical" evidence="1">
    <location>
        <begin position="12"/>
        <end position="31"/>
    </location>
</feature>
<dbReference type="InterPro" id="IPR006076">
    <property type="entry name" value="FAD-dep_OxRdtase"/>
</dbReference>
<proteinExistence type="predicted"/>
<evidence type="ECO:0000259" key="2">
    <source>
        <dbReference type="Pfam" id="PF01266"/>
    </source>
</evidence>
<keyword evidence="1" id="KW-0472">Membrane</keyword>
<evidence type="ECO:0000313" key="4">
    <source>
        <dbReference type="RefSeq" id="XP_013421480.1"/>
    </source>
</evidence>
<dbReference type="Gene3D" id="3.30.9.10">
    <property type="entry name" value="D-Amino Acid Oxidase, subunit A, domain 2"/>
    <property type="match status" value="1"/>
</dbReference>
<keyword evidence="1" id="KW-0812">Transmembrane</keyword>
<dbReference type="SUPFAM" id="SSF51905">
    <property type="entry name" value="FAD/NAD(P)-binding domain"/>
    <property type="match status" value="1"/>
</dbReference>
<keyword evidence="1" id="KW-1133">Transmembrane helix</keyword>
<protein>
    <submittedName>
        <fullName evidence="4">Oxidoreductase TDA3</fullName>
    </submittedName>
</protein>
<dbReference type="RefSeq" id="XP_013421480.1">
    <property type="nucleotide sequence ID" value="XM_013566026.1"/>
</dbReference>
<dbReference type="Pfam" id="PF01266">
    <property type="entry name" value="DAO"/>
    <property type="match status" value="1"/>
</dbReference>
<feature type="domain" description="FAD dependent oxidoreductase" evidence="2">
    <location>
        <begin position="13"/>
        <end position="353"/>
    </location>
</feature>
<dbReference type="OrthoDB" id="424974at2759"/>
<dbReference type="Gene3D" id="3.50.50.60">
    <property type="entry name" value="FAD/NAD(P)-binding domain"/>
    <property type="match status" value="2"/>
</dbReference>
<dbReference type="InterPro" id="IPR036188">
    <property type="entry name" value="FAD/NAD-bd_sf"/>
</dbReference>
<dbReference type="STRING" id="7574.A0A1S3KFR3"/>